<dbReference type="EMBL" id="U97393">
    <property type="protein sequence ID" value="AAB63885.1"/>
    <property type="molecule type" value="mRNA"/>
</dbReference>
<name>O14461_SCHPM</name>
<dbReference type="AlphaFoldDB" id="O14461"/>
<evidence type="ECO:0000256" key="5">
    <source>
        <dbReference type="SAM" id="MobiDB-lite"/>
    </source>
</evidence>
<reference evidence="6" key="1">
    <citation type="submission" date="1997-04" db="EMBL/GenBank/DDBJ databases">
        <authorList>
            <person name="Jang Y.-J."/>
            <person name="Yoo H.-S."/>
        </authorList>
    </citation>
    <scope>NUCLEOTIDE SEQUENCE</scope>
    <source>
        <strain evidence="6">972h-</strain>
    </source>
</reference>
<keyword evidence="2 4" id="KW-0689">Ribosomal protein</keyword>
<accession>O14461</accession>
<dbReference type="Pfam" id="PF01779">
    <property type="entry name" value="Ribosomal_L29e"/>
    <property type="match status" value="1"/>
</dbReference>
<keyword evidence="3 4" id="KW-0687">Ribonucleoprotein</keyword>
<dbReference type="PANTHER" id="PTHR12884">
    <property type="entry name" value="60S RIBOSOMAL PROTEIN L29"/>
    <property type="match status" value="1"/>
</dbReference>
<dbReference type="GO" id="GO:0002181">
    <property type="term" value="P:cytoplasmic translation"/>
    <property type="evidence" value="ECO:0007669"/>
    <property type="project" value="TreeGrafter"/>
</dbReference>
<feature type="non-terminal residue" evidence="6">
    <location>
        <position position="1"/>
    </location>
</feature>
<sequence length="48" mass="5722">KSKNHTNHNQSEKARRNGIKRAQKRRYDSLKCRDAKLRGDQKWATADR</sequence>
<evidence type="ECO:0000313" key="6">
    <source>
        <dbReference type="EMBL" id="AAB63885.1"/>
    </source>
</evidence>
<dbReference type="PANTHER" id="PTHR12884:SF0">
    <property type="entry name" value="60S RIBOSOMAL PROTEIN L29"/>
    <property type="match status" value="1"/>
</dbReference>
<organism evidence="6">
    <name type="scientific">Schizosaccharomyces pombe</name>
    <name type="common">Fission yeast</name>
    <dbReference type="NCBI Taxonomy" id="4896"/>
    <lineage>
        <taxon>Eukaryota</taxon>
        <taxon>Fungi</taxon>
        <taxon>Dikarya</taxon>
        <taxon>Ascomycota</taxon>
        <taxon>Taphrinomycotina</taxon>
        <taxon>Schizosaccharomycetes</taxon>
        <taxon>Schizosaccharomycetales</taxon>
        <taxon>Schizosaccharomycetaceae</taxon>
        <taxon>Schizosaccharomyces</taxon>
    </lineage>
</organism>
<feature type="compositionally biased region" description="Basic and acidic residues" evidence="5">
    <location>
        <begin position="25"/>
        <end position="48"/>
    </location>
</feature>
<dbReference type="GO" id="GO:0003735">
    <property type="term" value="F:structural constituent of ribosome"/>
    <property type="evidence" value="ECO:0007669"/>
    <property type="project" value="UniProtKB-UniRule"/>
</dbReference>
<dbReference type="Gene3D" id="6.10.140.1730">
    <property type="match status" value="1"/>
</dbReference>
<dbReference type="GO" id="GO:0022625">
    <property type="term" value="C:cytosolic large ribosomal subunit"/>
    <property type="evidence" value="ECO:0007669"/>
    <property type="project" value="TreeGrafter"/>
</dbReference>
<feature type="non-terminal residue" evidence="6">
    <location>
        <position position="48"/>
    </location>
</feature>
<evidence type="ECO:0000256" key="1">
    <source>
        <dbReference type="ARBA" id="ARBA00010247"/>
    </source>
</evidence>
<protein>
    <recommendedName>
        <fullName evidence="4">60S ribosomal protein L29</fullName>
    </recommendedName>
</protein>
<comment type="similarity">
    <text evidence="1 4">Belongs to the eukaryotic ribosomal protein eL29 family.</text>
</comment>
<dbReference type="EMBL" id="U97387">
    <property type="protein sequence ID" value="AAB63879.1"/>
    <property type="molecule type" value="mRNA"/>
</dbReference>
<feature type="region of interest" description="Disordered" evidence="5">
    <location>
        <begin position="1"/>
        <end position="48"/>
    </location>
</feature>
<proteinExistence type="evidence at transcript level"/>
<evidence type="ECO:0000256" key="4">
    <source>
        <dbReference type="RuleBase" id="RU364026"/>
    </source>
</evidence>
<evidence type="ECO:0000256" key="3">
    <source>
        <dbReference type="ARBA" id="ARBA00023274"/>
    </source>
</evidence>
<dbReference type="InterPro" id="IPR002673">
    <property type="entry name" value="Ribosomal_eL29"/>
</dbReference>
<evidence type="ECO:0000256" key="2">
    <source>
        <dbReference type="ARBA" id="ARBA00022980"/>
    </source>
</evidence>